<dbReference type="GO" id="GO:0015631">
    <property type="term" value="F:tubulin binding"/>
    <property type="evidence" value="ECO:0007669"/>
    <property type="project" value="InterPro"/>
</dbReference>
<organism evidence="2 3">
    <name type="scientific">Stylonychia lemnae</name>
    <name type="common">Ciliate</name>
    <dbReference type="NCBI Taxonomy" id="5949"/>
    <lineage>
        <taxon>Eukaryota</taxon>
        <taxon>Sar</taxon>
        <taxon>Alveolata</taxon>
        <taxon>Ciliophora</taxon>
        <taxon>Intramacronucleata</taxon>
        <taxon>Spirotrichea</taxon>
        <taxon>Stichotrichia</taxon>
        <taxon>Sporadotrichida</taxon>
        <taxon>Oxytrichidae</taxon>
        <taxon>Stylonychinae</taxon>
        <taxon>Stylonychia</taxon>
    </lineage>
</organism>
<dbReference type="Pfam" id="PF05517">
    <property type="entry name" value="p25-alpha"/>
    <property type="match status" value="2"/>
</dbReference>
<dbReference type="InterPro" id="IPR008907">
    <property type="entry name" value="TPP/p25"/>
</dbReference>
<comment type="similarity">
    <text evidence="1">Belongs to the TPPP family.</text>
</comment>
<keyword evidence="3" id="KW-1185">Reference proteome</keyword>
<dbReference type="Proteomes" id="UP000039865">
    <property type="component" value="Unassembled WGS sequence"/>
</dbReference>
<evidence type="ECO:0008006" key="4">
    <source>
        <dbReference type="Google" id="ProtNLM"/>
    </source>
</evidence>
<evidence type="ECO:0000313" key="3">
    <source>
        <dbReference type="Proteomes" id="UP000039865"/>
    </source>
</evidence>
<protein>
    <recommendedName>
        <fullName evidence="4">P25-alpha family protein</fullName>
    </recommendedName>
</protein>
<dbReference type="PANTHER" id="PTHR12932:SF9">
    <property type="entry name" value="TUBULIN POLYMERIZATION-PROMOTING PROTEIN HOMOLOG"/>
    <property type="match status" value="1"/>
</dbReference>
<evidence type="ECO:0000313" key="2">
    <source>
        <dbReference type="EMBL" id="CDW85805.1"/>
    </source>
</evidence>
<dbReference type="PANTHER" id="PTHR12932">
    <property type="entry name" value="P25 ALPHA-RELATED"/>
    <property type="match status" value="1"/>
</dbReference>
<dbReference type="GO" id="GO:0005874">
    <property type="term" value="C:microtubule"/>
    <property type="evidence" value="ECO:0007669"/>
    <property type="project" value="TreeGrafter"/>
</dbReference>
<dbReference type="GO" id="GO:0046785">
    <property type="term" value="P:microtubule polymerization"/>
    <property type="evidence" value="ECO:0007669"/>
    <property type="project" value="InterPro"/>
</dbReference>
<sequence>MESSNSSLKHVFDSYNGTAKTMEGKNFVKLAKDCKIIDKKLTATDVDLIFAKIKDKSERKITYAQFEKGLEFFAEKKGCTPADIVEKILATGGPQFSGTQADHVKFHDDKSLYTGVYAQGGPTNVDQINPTVTFGSAPHNDEEEEKVPTKRMAQMSVNNNPAGSLKEVFEGFTGGAAEMDGKTFAKMSKDTKILDKALTATDIDLIFAKVKDKAARKINYAQFQKGIEECATKKKITFEQLEEKILAVGGPVFTGTKTDKVKFHDDKSLYTGVYAQGGPSTIDAGNGMISDISQLCDRSDANVRGVKKH</sequence>
<dbReference type="GO" id="GO:0001578">
    <property type="term" value="P:microtubule bundle formation"/>
    <property type="evidence" value="ECO:0007669"/>
    <property type="project" value="TreeGrafter"/>
</dbReference>
<dbReference type="EMBL" id="CCKQ01014068">
    <property type="protein sequence ID" value="CDW85805.1"/>
    <property type="molecule type" value="Genomic_DNA"/>
</dbReference>
<dbReference type="OMA" id="KTWETEN"/>
<gene>
    <name evidence="2" type="primary">Contig14092.g15023</name>
    <name evidence="2" type="ORF">STYLEM_14892</name>
</gene>
<dbReference type="InParanoid" id="A0A078ATQ4"/>
<dbReference type="InterPro" id="IPR011992">
    <property type="entry name" value="EF-hand-dom_pair"/>
</dbReference>
<reference evidence="2 3" key="1">
    <citation type="submission" date="2014-06" db="EMBL/GenBank/DDBJ databases">
        <authorList>
            <person name="Swart Estienne"/>
        </authorList>
    </citation>
    <scope>NUCLEOTIDE SEQUENCE [LARGE SCALE GENOMIC DNA]</scope>
    <source>
        <strain evidence="2 3">130c</strain>
    </source>
</reference>
<accession>A0A078ATQ4</accession>
<evidence type="ECO:0000256" key="1">
    <source>
        <dbReference type="ARBA" id="ARBA00010994"/>
    </source>
</evidence>
<dbReference type="SUPFAM" id="SSF47473">
    <property type="entry name" value="EF-hand"/>
    <property type="match status" value="2"/>
</dbReference>
<dbReference type="OrthoDB" id="548799at2759"/>
<dbReference type="AlphaFoldDB" id="A0A078ATQ4"/>
<dbReference type="GO" id="GO:0032273">
    <property type="term" value="P:positive regulation of protein polymerization"/>
    <property type="evidence" value="ECO:0007669"/>
    <property type="project" value="TreeGrafter"/>
</dbReference>
<dbReference type="Gene3D" id="1.10.238.10">
    <property type="entry name" value="EF-hand"/>
    <property type="match status" value="2"/>
</dbReference>
<proteinExistence type="inferred from homology"/>
<name>A0A078ATQ4_STYLE</name>